<accession>A0A9X1CAA7</accession>
<dbReference type="EMBL" id="JAGGMB010000002">
    <property type="protein sequence ID" value="MBP2076404.1"/>
    <property type="molecule type" value="Genomic_DNA"/>
</dbReference>
<evidence type="ECO:0000313" key="1">
    <source>
        <dbReference type="EMBL" id="MBP2076404.1"/>
    </source>
</evidence>
<keyword evidence="2" id="KW-1185">Reference proteome</keyword>
<gene>
    <name evidence="1" type="ORF">J2Z64_000616</name>
</gene>
<sequence length="39" mass="4570">METAVERFYELAFNVAGVKRVIPAVLSTLRITSEREWMR</sequence>
<dbReference type="Proteomes" id="UP001138793">
    <property type="component" value="Unassembled WGS sequence"/>
</dbReference>
<reference evidence="1" key="1">
    <citation type="submission" date="2021-03" db="EMBL/GenBank/DDBJ databases">
        <title>Genomic Encyclopedia of Type Strains, Phase IV (KMG-IV): sequencing the most valuable type-strain genomes for metagenomic binning, comparative biology and taxonomic classification.</title>
        <authorList>
            <person name="Goeker M."/>
        </authorList>
    </citation>
    <scope>NUCLEOTIDE SEQUENCE</scope>
    <source>
        <strain evidence="1">DSM 107338</strain>
    </source>
</reference>
<dbReference type="AlphaFoldDB" id="A0A9X1CAA7"/>
<evidence type="ECO:0000313" key="2">
    <source>
        <dbReference type="Proteomes" id="UP001138793"/>
    </source>
</evidence>
<organism evidence="1 2">
    <name type="scientific">Oceanobacillus polygoni</name>
    <dbReference type="NCBI Taxonomy" id="1235259"/>
    <lineage>
        <taxon>Bacteria</taxon>
        <taxon>Bacillati</taxon>
        <taxon>Bacillota</taxon>
        <taxon>Bacilli</taxon>
        <taxon>Bacillales</taxon>
        <taxon>Bacillaceae</taxon>
        <taxon>Oceanobacillus</taxon>
    </lineage>
</organism>
<proteinExistence type="predicted"/>
<protein>
    <submittedName>
        <fullName evidence="1">Uncharacterized protein</fullName>
    </submittedName>
</protein>
<name>A0A9X1CAA7_9BACI</name>
<comment type="caution">
    <text evidence="1">The sequence shown here is derived from an EMBL/GenBank/DDBJ whole genome shotgun (WGS) entry which is preliminary data.</text>
</comment>